<dbReference type="AlphaFoldDB" id="A0A516Q4W6"/>
<dbReference type="Proteomes" id="UP000319263">
    <property type="component" value="Chromosome"/>
</dbReference>
<keyword evidence="1" id="KW-0472">Membrane</keyword>
<feature type="transmembrane region" description="Helical" evidence="1">
    <location>
        <begin position="617"/>
        <end position="636"/>
    </location>
</feature>
<feature type="transmembrane region" description="Helical" evidence="1">
    <location>
        <begin position="479"/>
        <end position="496"/>
    </location>
</feature>
<keyword evidence="1" id="KW-1133">Transmembrane helix</keyword>
<dbReference type="KEGG" id="mik:FOE78_23135"/>
<feature type="transmembrane region" description="Helical" evidence="1">
    <location>
        <begin position="312"/>
        <end position="333"/>
    </location>
</feature>
<dbReference type="RefSeq" id="WP_143988351.1">
    <property type="nucleotide sequence ID" value="NZ_CP041692.1"/>
</dbReference>
<protein>
    <submittedName>
        <fullName evidence="2">Uncharacterized protein</fullName>
    </submittedName>
</protein>
<feature type="transmembrane region" description="Helical" evidence="1">
    <location>
        <begin position="502"/>
        <end position="522"/>
    </location>
</feature>
<evidence type="ECO:0000256" key="1">
    <source>
        <dbReference type="SAM" id="Phobius"/>
    </source>
</evidence>
<dbReference type="EMBL" id="CP041692">
    <property type="protein sequence ID" value="QDP98412.1"/>
    <property type="molecule type" value="Genomic_DNA"/>
</dbReference>
<sequence>MSTRRRFPLSVRAMLAVIALALIFALLRVISTLGEPPSSSAIYTSKLVVVGVTGRYQPDATDDKIISEHAGDVQTGAMSIRARNQGECAAAGWLTVGAGRRTGAGGLCTPSVTGSGANARVDDWQARLKVAASNSGDARLGILAELSNGCVSAVGPGAALAAAKPDGSLQDYRTSDSFASNGYRLTCPLTLVDAGSRSDQVITALAGRKDVTVLVTGIGPDPGSHNQNLQLIYRLGTTLPGMMTSDTTRRHGIVTLIDLTRTLIDFSRGSAALPASAPVDGTLFQVDQQPVSTKIISDHLTMISNLSAVAPIGYAAGAAIGVLMAALLTVFVATRRWRGVAIMVAGLTTLTASLMLTGSFPWAAQSHPAVALVITLCCWAVILPALALGLSRWLKIPIPIAAAGITMATFTVDAALGGVMQPGSLLNSRPVVGGRWYGFGNTTFGCYAAATLVVAGYLAHRFARTGRAKNIRAHQWMPVIAVLIIGGLAVACEGWPSMGADFGGVISLTPAVLFLALAVSGFKITWQRLAVIAVVAVVVVGIVSVLDWARGAGHRSHLGDFVQRVISGDAWPIIIRKAEASGATLIAPLGIAGVIIGVIIWVVIFRRLRHAITADLWSSYQVTAIAVLVTAIIGTLLNDAGISVFLTLTGPFAATTAGMLYYRLRPYGWPAVLRGSDFADQPTPAVGLLPEIDRKHASRSGNPALRAKSRRR</sequence>
<reference evidence="2 3" key="1">
    <citation type="submission" date="2019-07" db="EMBL/GenBank/DDBJ databases">
        <title>Microlunatus dokdonensis sp. nov. isolated from the rhizospheric soil of the wild plant Elymus tsukushiensis.</title>
        <authorList>
            <person name="Ghim S.-Y."/>
            <person name="Hwang Y.-J."/>
            <person name="Son J.-S."/>
            <person name="Shin J.-H."/>
        </authorList>
    </citation>
    <scope>NUCLEOTIDE SEQUENCE [LARGE SCALE GENOMIC DNA]</scope>
    <source>
        <strain evidence="2 3">KUDC0627</strain>
    </source>
</reference>
<organism evidence="2 3">
    <name type="scientific">Microlunatus elymi</name>
    <dbReference type="NCBI Taxonomy" id="2596828"/>
    <lineage>
        <taxon>Bacteria</taxon>
        <taxon>Bacillati</taxon>
        <taxon>Actinomycetota</taxon>
        <taxon>Actinomycetes</taxon>
        <taxon>Propionibacteriales</taxon>
        <taxon>Propionibacteriaceae</taxon>
        <taxon>Microlunatus</taxon>
    </lineage>
</organism>
<feature type="transmembrane region" description="Helical" evidence="1">
    <location>
        <begin position="396"/>
        <end position="416"/>
    </location>
</feature>
<keyword evidence="3" id="KW-1185">Reference proteome</keyword>
<keyword evidence="1" id="KW-0812">Transmembrane</keyword>
<dbReference type="OrthoDB" id="3264110at2"/>
<feature type="transmembrane region" description="Helical" evidence="1">
    <location>
        <begin position="529"/>
        <end position="549"/>
    </location>
</feature>
<feature type="transmembrane region" description="Helical" evidence="1">
    <location>
        <begin position="642"/>
        <end position="664"/>
    </location>
</feature>
<accession>A0A516Q4W6</accession>
<evidence type="ECO:0000313" key="3">
    <source>
        <dbReference type="Proteomes" id="UP000319263"/>
    </source>
</evidence>
<evidence type="ECO:0000313" key="2">
    <source>
        <dbReference type="EMBL" id="QDP98412.1"/>
    </source>
</evidence>
<feature type="transmembrane region" description="Helical" evidence="1">
    <location>
        <begin position="340"/>
        <end position="363"/>
    </location>
</feature>
<feature type="transmembrane region" description="Helical" evidence="1">
    <location>
        <begin position="436"/>
        <end position="458"/>
    </location>
</feature>
<proteinExistence type="predicted"/>
<name>A0A516Q4W6_9ACTN</name>
<gene>
    <name evidence="2" type="ORF">FOE78_23135</name>
</gene>
<feature type="transmembrane region" description="Helical" evidence="1">
    <location>
        <begin position="369"/>
        <end position="389"/>
    </location>
</feature>
<feature type="transmembrane region" description="Helical" evidence="1">
    <location>
        <begin position="585"/>
        <end position="605"/>
    </location>
</feature>